<protein>
    <recommendedName>
        <fullName evidence="2">xylose isomerase</fullName>
        <ecNumber evidence="2">5.3.1.5</ecNumber>
    </recommendedName>
</protein>
<comment type="similarity">
    <text evidence="1">Belongs to the xylose isomerase family.</text>
</comment>
<dbReference type="Gene3D" id="3.20.20.150">
    <property type="entry name" value="Divalent-metal-dependent TIM barrel enzymes"/>
    <property type="match status" value="1"/>
</dbReference>
<evidence type="ECO:0000313" key="9">
    <source>
        <dbReference type="EMBL" id="ROT75461.1"/>
    </source>
</evidence>
<dbReference type="OrthoDB" id="1730074at2759"/>
<dbReference type="AlphaFoldDB" id="A0A3R7M975"/>
<dbReference type="GO" id="GO:0046872">
    <property type="term" value="F:metal ion binding"/>
    <property type="evidence" value="ECO:0007669"/>
    <property type="project" value="UniProtKB-KW"/>
</dbReference>
<evidence type="ECO:0000256" key="8">
    <source>
        <dbReference type="SAM" id="MobiDB-lite"/>
    </source>
</evidence>
<keyword evidence="4" id="KW-0479">Metal-binding</keyword>
<evidence type="ECO:0000256" key="3">
    <source>
        <dbReference type="ARBA" id="ARBA00022629"/>
    </source>
</evidence>
<evidence type="ECO:0000256" key="2">
    <source>
        <dbReference type="ARBA" id="ARBA00011958"/>
    </source>
</evidence>
<dbReference type="EMBL" id="QCYY01001773">
    <property type="protein sequence ID" value="ROT75461.1"/>
    <property type="molecule type" value="Genomic_DNA"/>
</dbReference>
<accession>A0A3R7M975</accession>
<reference evidence="9 10" key="2">
    <citation type="submission" date="2019-01" db="EMBL/GenBank/DDBJ databases">
        <title>The decoding of complex shrimp genome reveals the adaptation for benthos swimmer, frequently molting mechanism and breeding impact on genome.</title>
        <authorList>
            <person name="Sun Y."/>
            <person name="Gao Y."/>
            <person name="Yu Y."/>
        </authorList>
    </citation>
    <scope>NUCLEOTIDE SEQUENCE [LARGE SCALE GENOMIC DNA]</scope>
    <source>
        <tissue evidence="9">Muscle</tissue>
    </source>
</reference>
<name>A0A3R7M975_PENVA</name>
<dbReference type="GO" id="GO:0042732">
    <property type="term" value="P:D-xylose metabolic process"/>
    <property type="evidence" value="ECO:0007669"/>
    <property type="project" value="UniProtKB-KW"/>
</dbReference>
<dbReference type="InterPro" id="IPR036237">
    <property type="entry name" value="Xyl_isomerase-like_sf"/>
</dbReference>
<evidence type="ECO:0000256" key="7">
    <source>
        <dbReference type="ARBA" id="ARBA00033659"/>
    </source>
</evidence>
<keyword evidence="3" id="KW-0859">Xylose metabolism</keyword>
<dbReference type="EC" id="5.3.1.5" evidence="2"/>
<organism evidence="9 10">
    <name type="scientific">Penaeus vannamei</name>
    <name type="common">Whiteleg shrimp</name>
    <name type="synonym">Litopenaeus vannamei</name>
    <dbReference type="NCBI Taxonomy" id="6689"/>
    <lineage>
        <taxon>Eukaryota</taxon>
        <taxon>Metazoa</taxon>
        <taxon>Ecdysozoa</taxon>
        <taxon>Arthropoda</taxon>
        <taxon>Crustacea</taxon>
        <taxon>Multicrustacea</taxon>
        <taxon>Malacostraca</taxon>
        <taxon>Eumalacostraca</taxon>
        <taxon>Eucarida</taxon>
        <taxon>Decapoda</taxon>
        <taxon>Dendrobranchiata</taxon>
        <taxon>Penaeoidea</taxon>
        <taxon>Penaeidae</taxon>
        <taxon>Penaeus</taxon>
    </lineage>
</organism>
<keyword evidence="10" id="KW-1185">Reference proteome</keyword>
<sequence>MNKYFPGIGRIEYRPDAGPDDTLVFRHYNPSETVHGRTMEEWMKFSVCYFNTFRYLGSDDYYGERTHQRSWEDASRSLDNYKRRMLANFEFLQKLNVKYYSLSDRWQRKKMAPEGESFDETNGYLDEMVTLAADLQKQTGIKPLYYSADLFSHPRYMNGAGSNPDATCSRTPAPRSSAAWTPPSA</sequence>
<dbReference type="GO" id="GO:0009045">
    <property type="term" value="F:xylose isomerase activity"/>
    <property type="evidence" value="ECO:0007669"/>
    <property type="project" value="UniProtKB-EC"/>
</dbReference>
<evidence type="ECO:0000256" key="1">
    <source>
        <dbReference type="ARBA" id="ARBA00005765"/>
    </source>
</evidence>
<dbReference type="PANTHER" id="PTHR48408:SF1">
    <property type="entry name" value="XYLOSE ISOMERASE"/>
    <property type="match status" value="1"/>
</dbReference>
<dbReference type="SUPFAM" id="SSF51658">
    <property type="entry name" value="Xylose isomerase-like"/>
    <property type="match status" value="1"/>
</dbReference>
<dbReference type="PROSITE" id="PS51415">
    <property type="entry name" value="XYLOSE_ISOMERASE"/>
    <property type="match status" value="1"/>
</dbReference>
<evidence type="ECO:0000256" key="5">
    <source>
        <dbReference type="ARBA" id="ARBA00023235"/>
    </source>
</evidence>
<evidence type="ECO:0000256" key="4">
    <source>
        <dbReference type="ARBA" id="ARBA00022723"/>
    </source>
</evidence>
<dbReference type="Proteomes" id="UP000283509">
    <property type="component" value="Unassembled WGS sequence"/>
</dbReference>
<dbReference type="STRING" id="6689.A0A3R7M975"/>
<comment type="catalytic activity">
    <reaction evidence="7">
        <text>alpha-D-xylose = alpha-D-xylulofuranose</text>
        <dbReference type="Rhea" id="RHEA:22816"/>
        <dbReference type="ChEBI" id="CHEBI:28518"/>
        <dbReference type="ChEBI" id="CHEBI:188998"/>
        <dbReference type="EC" id="5.3.1.5"/>
    </reaction>
</comment>
<keyword evidence="5" id="KW-0413">Isomerase</keyword>
<feature type="region of interest" description="Disordered" evidence="8">
    <location>
        <begin position="162"/>
        <end position="185"/>
    </location>
</feature>
<reference evidence="9 10" key="1">
    <citation type="submission" date="2018-04" db="EMBL/GenBank/DDBJ databases">
        <authorList>
            <person name="Zhang X."/>
            <person name="Yuan J."/>
            <person name="Li F."/>
            <person name="Xiang J."/>
        </authorList>
    </citation>
    <scope>NUCLEOTIDE SEQUENCE [LARGE SCALE GENOMIC DNA]</scope>
    <source>
        <tissue evidence="9">Muscle</tissue>
    </source>
</reference>
<dbReference type="PANTHER" id="PTHR48408">
    <property type="match status" value="1"/>
</dbReference>
<evidence type="ECO:0000256" key="6">
    <source>
        <dbReference type="ARBA" id="ARBA00023277"/>
    </source>
</evidence>
<evidence type="ECO:0000313" key="10">
    <source>
        <dbReference type="Proteomes" id="UP000283509"/>
    </source>
</evidence>
<keyword evidence="6" id="KW-0119">Carbohydrate metabolism</keyword>
<gene>
    <name evidence="9" type="ORF">C7M84_006003</name>
</gene>
<dbReference type="InterPro" id="IPR001998">
    <property type="entry name" value="Xylose_isomerase"/>
</dbReference>
<comment type="caution">
    <text evidence="9">The sequence shown here is derived from an EMBL/GenBank/DDBJ whole genome shotgun (WGS) entry which is preliminary data.</text>
</comment>
<proteinExistence type="inferred from homology"/>